<proteinExistence type="inferred from homology"/>
<dbReference type="GO" id="GO:0005758">
    <property type="term" value="C:mitochondrial intermembrane space"/>
    <property type="evidence" value="ECO:0007669"/>
    <property type="project" value="TreeGrafter"/>
</dbReference>
<dbReference type="Gene3D" id="3.90.870.10">
    <property type="entry name" value="DHBP synthase"/>
    <property type="match status" value="1"/>
</dbReference>
<dbReference type="InterPro" id="IPR017945">
    <property type="entry name" value="DHBP_synth_RibB-like_a/b_dom"/>
</dbReference>
<dbReference type="NCBIfam" id="TIGR00506">
    <property type="entry name" value="ribB"/>
    <property type="match status" value="1"/>
</dbReference>
<sequence length="233" mass="25403">MANPNKPNLKRIDSSIHEFDTVQDAVAAFSNGEFVIVLDDTSRENEGDMIIASEHCTAEKMAFLIRFSSGYVCTAIPAERADTLALPSMVQNNKDPLQTAYTVSTDAVVEGMTTGVSAHDRALTVRLMAEGDATAADFRRPGHVLPLRAVEGLVRARRGHTEAALELCRLAGKKPAAALCEMVLDGRVVRGKTEFEGAGMMRRDDCLAFGKEWGIRVCTIQDLVEYVEEQEGL</sequence>
<evidence type="ECO:0000256" key="1">
    <source>
        <dbReference type="ARBA" id="ARBA00004904"/>
    </source>
</evidence>
<comment type="subunit">
    <text evidence="2 12">Homodimer.</text>
</comment>
<evidence type="ECO:0000256" key="6">
    <source>
        <dbReference type="ARBA" id="ARBA00022723"/>
    </source>
</evidence>
<dbReference type="GO" id="GO:0046872">
    <property type="term" value="F:metal ion binding"/>
    <property type="evidence" value="ECO:0007669"/>
    <property type="project" value="UniProtKB-KW"/>
</dbReference>
<accession>A0A9W4XQ35</accession>
<evidence type="ECO:0000313" key="13">
    <source>
        <dbReference type="EMBL" id="CAI6336635.1"/>
    </source>
</evidence>
<dbReference type="GO" id="GO:0005829">
    <property type="term" value="C:cytosol"/>
    <property type="evidence" value="ECO:0007669"/>
    <property type="project" value="TreeGrafter"/>
</dbReference>
<evidence type="ECO:0000313" key="14">
    <source>
        <dbReference type="Proteomes" id="UP001152607"/>
    </source>
</evidence>
<evidence type="ECO:0000256" key="12">
    <source>
        <dbReference type="RuleBase" id="RU003843"/>
    </source>
</evidence>
<keyword evidence="10 12" id="KW-0456">Lyase</keyword>
<name>A0A9W4XQ35_9PLEO</name>
<dbReference type="GO" id="GO:0009231">
    <property type="term" value="P:riboflavin biosynthetic process"/>
    <property type="evidence" value="ECO:0007669"/>
    <property type="project" value="UniProtKB-KW"/>
</dbReference>
<dbReference type="InterPro" id="IPR000422">
    <property type="entry name" value="DHBP_synthase_RibB"/>
</dbReference>
<dbReference type="GO" id="GO:0008686">
    <property type="term" value="F:3,4-dihydroxy-2-butanone-4-phosphate synthase activity"/>
    <property type="evidence" value="ECO:0007669"/>
    <property type="project" value="UniProtKB-EC"/>
</dbReference>
<dbReference type="EC" id="4.1.99.12" evidence="3 12"/>
<evidence type="ECO:0000256" key="10">
    <source>
        <dbReference type="ARBA" id="ARBA00023239"/>
    </source>
</evidence>
<evidence type="ECO:0000256" key="9">
    <source>
        <dbReference type="ARBA" id="ARBA00023211"/>
    </source>
</evidence>
<evidence type="ECO:0000256" key="4">
    <source>
        <dbReference type="ARBA" id="ARBA00018836"/>
    </source>
</evidence>
<comment type="cofactor">
    <cofactor evidence="12">
        <name>Mg(2+)</name>
        <dbReference type="ChEBI" id="CHEBI:18420"/>
    </cofactor>
    <cofactor evidence="12">
        <name>Mn(2+)</name>
        <dbReference type="ChEBI" id="CHEBI:29035"/>
    </cofactor>
    <text evidence="12">Binds 2 divalent metal cations per subunit. Magnesium or manganese.</text>
</comment>
<comment type="catalytic activity">
    <reaction evidence="12">
        <text>D-ribulose 5-phosphate = (2S)-2-hydroxy-3-oxobutyl phosphate + formate + H(+)</text>
        <dbReference type="Rhea" id="RHEA:18457"/>
        <dbReference type="ChEBI" id="CHEBI:15378"/>
        <dbReference type="ChEBI" id="CHEBI:15740"/>
        <dbReference type="ChEBI" id="CHEBI:58121"/>
        <dbReference type="ChEBI" id="CHEBI:58830"/>
        <dbReference type="EC" id="4.1.99.12"/>
    </reaction>
</comment>
<keyword evidence="7 12" id="KW-0460">Magnesium</keyword>
<dbReference type="OrthoDB" id="60371at2759"/>
<keyword evidence="14" id="KW-1185">Reference proteome</keyword>
<dbReference type="PANTHER" id="PTHR21327">
    <property type="entry name" value="GTP CYCLOHYDROLASE II-RELATED"/>
    <property type="match status" value="1"/>
</dbReference>
<dbReference type="FunFam" id="3.90.870.10:FF:000002">
    <property type="entry name" value="3,4-dihydroxy-2-butanone 4-phosphate synthase"/>
    <property type="match status" value="1"/>
</dbReference>
<comment type="pathway">
    <text evidence="1 12">Cofactor biosynthesis; riboflavin biosynthesis; 2-hydroxy-3-oxobutyl phosphate from D-ribulose 5-phosphate: step 1/1.</text>
</comment>
<keyword evidence="5 12" id="KW-0686">Riboflavin biosynthesis</keyword>
<evidence type="ECO:0000256" key="2">
    <source>
        <dbReference type="ARBA" id="ARBA00011738"/>
    </source>
</evidence>
<dbReference type="Pfam" id="PF00926">
    <property type="entry name" value="DHBP_synthase"/>
    <property type="match status" value="1"/>
</dbReference>
<evidence type="ECO:0000256" key="3">
    <source>
        <dbReference type="ARBA" id="ARBA00012153"/>
    </source>
</evidence>
<dbReference type="PANTHER" id="PTHR21327:SF18">
    <property type="entry name" value="3,4-DIHYDROXY-2-BUTANONE 4-PHOSPHATE SYNTHASE"/>
    <property type="match status" value="1"/>
</dbReference>
<keyword evidence="9 12" id="KW-0464">Manganese</keyword>
<evidence type="ECO:0000256" key="8">
    <source>
        <dbReference type="ARBA" id="ARBA00023206"/>
    </source>
</evidence>
<protein>
    <recommendedName>
        <fullName evidence="4 12">3,4-dihydroxy-2-butanone 4-phosphate synthase</fullName>
        <shortName evidence="12">DHBP synthase</shortName>
        <ecNumber evidence="3 12">4.1.99.12</ecNumber>
    </recommendedName>
</protein>
<evidence type="ECO:0000256" key="5">
    <source>
        <dbReference type="ARBA" id="ARBA00022619"/>
    </source>
</evidence>
<dbReference type="EMBL" id="CAOQHR010000006">
    <property type="protein sequence ID" value="CAI6336635.1"/>
    <property type="molecule type" value="Genomic_DNA"/>
</dbReference>
<dbReference type="Proteomes" id="UP001152607">
    <property type="component" value="Unassembled WGS sequence"/>
</dbReference>
<dbReference type="SUPFAM" id="SSF55821">
    <property type="entry name" value="YrdC/RibB"/>
    <property type="match status" value="1"/>
</dbReference>
<comment type="caution">
    <text evidence="13">The sequence shown here is derived from an EMBL/GenBank/DDBJ whole genome shotgun (WGS) entry which is preliminary data.</text>
</comment>
<keyword evidence="8" id="KW-0318">Glutathionylation</keyword>
<organism evidence="13 14">
    <name type="scientific">Periconia digitata</name>
    <dbReference type="NCBI Taxonomy" id="1303443"/>
    <lineage>
        <taxon>Eukaryota</taxon>
        <taxon>Fungi</taxon>
        <taxon>Dikarya</taxon>
        <taxon>Ascomycota</taxon>
        <taxon>Pezizomycotina</taxon>
        <taxon>Dothideomycetes</taxon>
        <taxon>Pleosporomycetidae</taxon>
        <taxon>Pleosporales</taxon>
        <taxon>Massarineae</taxon>
        <taxon>Periconiaceae</taxon>
        <taxon>Periconia</taxon>
    </lineage>
</organism>
<reference evidence="13" key="1">
    <citation type="submission" date="2023-01" db="EMBL/GenBank/DDBJ databases">
        <authorList>
            <person name="Van Ghelder C."/>
            <person name="Rancurel C."/>
        </authorList>
    </citation>
    <scope>NUCLEOTIDE SEQUENCE</scope>
    <source>
        <strain evidence="13">CNCM I-4278</strain>
    </source>
</reference>
<gene>
    <name evidence="13" type="ORF">PDIGIT_LOCUS9739</name>
</gene>
<evidence type="ECO:0000256" key="11">
    <source>
        <dbReference type="ARBA" id="ARBA00060730"/>
    </source>
</evidence>
<dbReference type="AlphaFoldDB" id="A0A9W4XQ35"/>
<comment type="function">
    <text evidence="12">Catalyzes the conversion of D-ribulose 5-phosphate to formate and 3,4-dihydroxy-2-butanone 4-phosphate.</text>
</comment>
<comment type="similarity">
    <text evidence="11 12">Belongs to the DHBP synthase family.</text>
</comment>
<keyword evidence="6 12" id="KW-0479">Metal-binding</keyword>
<evidence type="ECO:0000256" key="7">
    <source>
        <dbReference type="ARBA" id="ARBA00022842"/>
    </source>
</evidence>